<reference evidence="3 4" key="1">
    <citation type="submission" date="2019-06" db="EMBL/GenBank/DDBJ databases">
        <title>Genome Sequence of the Brown Rot Fungal Pathogen Monilinia laxa.</title>
        <authorList>
            <person name="De Miccolis Angelini R.M."/>
            <person name="Landi L."/>
            <person name="Abate D."/>
            <person name="Pollastro S."/>
            <person name="Romanazzi G."/>
            <person name="Faretra F."/>
        </authorList>
    </citation>
    <scope>NUCLEOTIDE SEQUENCE [LARGE SCALE GENOMIC DNA]</scope>
    <source>
        <strain evidence="3 4">Mlax316</strain>
    </source>
</reference>
<proteinExistence type="inferred from homology"/>
<dbReference type="InterPro" id="IPR012132">
    <property type="entry name" value="GMC_OxRdtase"/>
</dbReference>
<name>A0A5N6JYD1_MONLA</name>
<dbReference type="EMBL" id="VIGI01000011">
    <property type="protein sequence ID" value="KAB8294172.1"/>
    <property type="molecule type" value="Genomic_DNA"/>
</dbReference>
<dbReference type="GO" id="GO:0050660">
    <property type="term" value="F:flavin adenine dinucleotide binding"/>
    <property type="evidence" value="ECO:0007669"/>
    <property type="project" value="InterPro"/>
</dbReference>
<dbReference type="Proteomes" id="UP000326757">
    <property type="component" value="Unassembled WGS sequence"/>
</dbReference>
<dbReference type="PANTHER" id="PTHR11552:SF210">
    <property type="entry name" value="GLUCOSE-METHANOL-CHOLINE OXIDOREDUCTASE N-TERMINAL DOMAIN-CONTAINING PROTEIN-RELATED"/>
    <property type="match status" value="1"/>
</dbReference>
<accession>A0A5N6JYD1</accession>
<evidence type="ECO:0000259" key="2">
    <source>
        <dbReference type="Pfam" id="PF00732"/>
    </source>
</evidence>
<dbReference type="InterPro" id="IPR000172">
    <property type="entry name" value="GMC_OxRdtase_N"/>
</dbReference>
<gene>
    <name evidence="3" type="ORF">EYC80_009612</name>
</gene>
<dbReference type="AlphaFoldDB" id="A0A5N6JYD1"/>
<evidence type="ECO:0000313" key="4">
    <source>
        <dbReference type="Proteomes" id="UP000326757"/>
    </source>
</evidence>
<dbReference type="SUPFAM" id="SSF51905">
    <property type="entry name" value="FAD/NAD(P)-binding domain"/>
    <property type="match status" value="1"/>
</dbReference>
<comment type="similarity">
    <text evidence="1">Belongs to the GMC oxidoreductase family.</text>
</comment>
<dbReference type="OrthoDB" id="3542493at2759"/>
<dbReference type="Pfam" id="PF00732">
    <property type="entry name" value="GMC_oxred_N"/>
    <property type="match status" value="1"/>
</dbReference>
<feature type="domain" description="Glucose-methanol-choline oxidoreductase N-terminal" evidence="2">
    <location>
        <begin position="14"/>
        <end position="89"/>
    </location>
</feature>
<organism evidence="3 4">
    <name type="scientific">Monilinia laxa</name>
    <name type="common">Brown rot fungus</name>
    <name type="synonym">Sclerotinia laxa</name>
    <dbReference type="NCBI Taxonomy" id="61186"/>
    <lineage>
        <taxon>Eukaryota</taxon>
        <taxon>Fungi</taxon>
        <taxon>Dikarya</taxon>
        <taxon>Ascomycota</taxon>
        <taxon>Pezizomycotina</taxon>
        <taxon>Leotiomycetes</taxon>
        <taxon>Helotiales</taxon>
        <taxon>Sclerotiniaceae</taxon>
        <taxon>Monilinia</taxon>
    </lineage>
</organism>
<dbReference type="InterPro" id="IPR036188">
    <property type="entry name" value="FAD/NAD-bd_sf"/>
</dbReference>
<dbReference type="Gene3D" id="3.50.50.60">
    <property type="entry name" value="FAD/NAD(P)-binding domain"/>
    <property type="match status" value="1"/>
</dbReference>
<protein>
    <recommendedName>
        <fullName evidence="2">Glucose-methanol-choline oxidoreductase N-terminal domain-containing protein</fullName>
    </recommendedName>
</protein>
<evidence type="ECO:0000313" key="3">
    <source>
        <dbReference type="EMBL" id="KAB8294172.1"/>
    </source>
</evidence>
<comment type="caution">
    <text evidence="3">The sequence shown here is derived from an EMBL/GenBank/DDBJ whole genome shotgun (WGS) entry which is preliminary data.</text>
</comment>
<dbReference type="PANTHER" id="PTHR11552">
    <property type="entry name" value="GLUCOSE-METHANOL-CHOLINE GMC OXIDOREDUCTASE"/>
    <property type="match status" value="1"/>
</dbReference>
<keyword evidence="4" id="KW-1185">Reference proteome</keyword>
<evidence type="ECO:0000256" key="1">
    <source>
        <dbReference type="ARBA" id="ARBA00010790"/>
    </source>
</evidence>
<sequence length="100" mass="11030">MPRFEGDHWSPYGKVILEKGHERVTATVMFYSNGTVAHAKKEVIVSADSIGSPQILELSGIGNTDMLNKQGIEVFVDNKNVGENFQDHVYVPIGFRVNPG</sequence>
<dbReference type="GO" id="GO:0016614">
    <property type="term" value="F:oxidoreductase activity, acting on CH-OH group of donors"/>
    <property type="evidence" value="ECO:0007669"/>
    <property type="project" value="InterPro"/>
</dbReference>